<dbReference type="PANTHER" id="PTHR45138:SF9">
    <property type="entry name" value="DIGUANYLATE CYCLASE DGCM-RELATED"/>
    <property type="match status" value="1"/>
</dbReference>
<name>A0ABN6RU93_9BACT</name>
<dbReference type="InterPro" id="IPR013655">
    <property type="entry name" value="PAS_fold_3"/>
</dbReference>
<dbReference type="Gene3D" id="2.10.70.100">
    <property type="match status" value="1"/>
</dbReference>
<dbReference type="NCBIfam" id="TIGR00254">
    <property type="entry name" value="GGDEF"/>
    <property type="match status" value="1"/>
</dbReference>
<dbReference type="RefSeq" id="WP_264983684.1">
    <property type="nucleotide sequence ID" value="NZ_AP026708.1"/>
</dbReference>
<dbReference type="EMBL" id="AP026708">
    <property type="protein sequence ID" value="BDQ33620.1"/>
    <property type="molecule type" value="Genomic_DNA"/>
</dbReference>
<dbReference type="Pfam" id="PF08448">
    <property type="entry name" value="PAS_4"/>
    <property type="match status" value="1"/>
</dbReference>
<evidence type="ECO:0000313" key="7">
    <source>
        <dbReference type="Proteomes" id="UP001061361"/>
    </source>
</evidence>
<dbReference type="InterPro" id="IPR043128">
    <property type="entry name" value="Rev_trsase/Diguanyl_cyclase"/>
</dbReference>
<dbReference type="EC" id="2.7.7.65" evidence="1"/>
<evidence type="ECO:0000259" key="4">
    <source>
        <dbReference type="PROSITE" id="PS50113"/>
    </source>
</evidence>
<dbReference type="CDD" id="cd00130">
    <property type="entry name" value="PAS"/>
    <property type="match status" value="2"/>
</dbReference>
<dbReference type="SMART" id="SM00091">
    <property type="entry name" value="PAS"/>
    <property type="match status" value="2"/>
</dbReference>
<evidence type="ECO:0000256" key="1">
    <source>
        <dbReference type="ARBA" id="ARBA00012528"/>
    </source>
</evidence>
<protein>
    <recommendedName>
        <fullName evidence="1">diguanylate cyclase</fullName>
        <ecNumber evidence="1">2.7.7.65</ecNumber>
    </recommendedName>
</protein>
<dbReference type="InterPro" id="IPR000014">
    <property type="entry name" value="PAS"/>
</dbReference>
<feature type="domain" description="PAC" evidence="4">
    <location>
        <begin position="245"/>
        <end position="297"/>
    </location>
</feature>
<dbReference type="InterPro" id="IPR013656">
    <property type="entry name" value="PAS_4"/>
</dbReference>
<evidence type="ECO:0000256" key="2">
    <source>
        <dbReference type="ARBA" id="ARBA00034247"/>
    </source>
</evidence>
<comment type="catalytic activity">
    <reaction evidence="2">
        <text>2 GTP = 3',3'-c-di-GMP + 2 diphosphate</text>
        <dbReference type="Rhea" id="RHEA:24898"/>
        <dbReference type="ChEBI" id="CHEBI:33019"/>
        <dbReference type="ChEBI" id="CHEBI:37565"/>
        <dbReference type="ChEBI" id="CHEBI:58805"/>
        <dbReference type="EC" id="2.7.7.65"/>
    </reaction>
</comment>
<feature type="coiled-coil region" evidence="3">
    <location>
        <begin position="3"/>
        <end position="30"/>
    </location>
</feature>
<keyword evidence="7" id="KW-1185">Reference proteome</keyword>
<dbReference type="SMART" id="SM00267">
    <property type="entry name" value="GGDEF"/>
    <property type="match status" value="1"/>
</dbReference>
<proteinExistence type="predicted"/>
<dbReference type="InterPro" id="IPR029787">
    <property type="entry name" value="Nucleotide_cyclase"/>
</dbReference>
<dbReference type="PROSITE" id="PS50113">
    <property type="entry name" value="PAC"/>
    <property type="match status" value="1"/>
</dbReference>
<accession>A0ABN6RU93</accession>
<keyword evidence="3" id="KW-0175">Coiled coil</keyword>
<evidence type="ECO:0000313" key="6">
    <source>
        <dbReference type="EMBL" id="BDQ33620.1"/>
    </source>
</evidence>
<reference evidence="6" key="1">
    <citation type="submission" date="2022-08" db="EMBL/GenBank/DDBJ databases">
        <title>Genome Sequence of the sulphate-reducing bacterium, Pseudodesulfovibrio portus JCM14722.</title>
        <authorList>
            <person name="Kondo R."/>
            <person name="Kataoka T."/>
        </authorList>
    </citation>
    <scope>NUCLEOTIDE SEQUENCE</scope>
    <source>
        <strain evidence="6">JCM 14722</strain>
    </source>
</reference>
<sequence>MADKTTQQELQEALERIEELESDLASLDQQCFLQDIEQDKARAKLIRYERIISSTPDLIALVNKHHRFRMANDAFAASFEISQENVIDLHISDVLGKDLYESVIRARLDRALEGETVVVENWIDLPKQGKRFLATTYHPVIVEGTDIDYVAVDSRDMTELKIKEEDLQATARRLDLATDAGNIGIWERDFLTNRNYWDKKMYELYRVKPGEFDSIYEGWRSRIHQDDLPEVERKMAESVETKQRYEMEYQLTWPDGDVRIIRSAWTVQAGEDGSPVRMTGVNWDVTVHRRMENELRLLASTDPLTGASNRRHFMSRLEDELERCKRYGTRMVLLSLDIDHFKDINDTFGHPAGDVVLKDMVALCTRTLRTTDVFGRVGGEEFLAALTLTGLAAGQRTAERLRKGIEDLVVNVDGKSITFTISIGMTELLSTDQTIDPLLHRADEALYKAKNNGRNRIETV</sequence>
<organism evidence="6 7">
    <name type="scientific">Pseudodesulfovibrio portus</name>
    <dbReference type="NCBI Taxonomy" id="231439"/>
    <lineage>
        <taxon>Bacteria</taxon>
        <taxon>Pseudomonadati</taxon>
        <taxon>Thermodesulfobacteriota</taxon>
        <taxon>Desulfovibrionia</taxon>
        <taxon>Desulfovibrionales</taxon>
        <taxon>Desulfovibrionaceae</taxon>
    </lineage>
</organism>
<dbReference type="NCBIfam" id="TIGR00229">
    <property type="entry name" value="sensory_box"/>
    <property type="match status" value="1"/>
</dbReference>
<dbReference type="SUPFAM" id="SSF55785">
    <property type="entry name" value="PYP-like sensor domain (PAS domain)"/>
    <property type="match status" value="2"/>
</dbReference>
<dbReference type="Gene3D" id="3.30.70.270">
    <property type="match status" value="1"/>
</dbReference>
<dbReference type="Pfam" id="PF08447">
    <property type="entry name" value="PAS_3"/>
    <property type="match status" value="1"/>
</dbReference>
<dbReference type="InterPro" id="IPR050469">
    <property type="entry name" value="Diguanylate_Cyclase"/>
</dbReference>
<evidence type="ECO:0000256" key="3">
    <source>
        <dbReference type="SAM" id="Coils"/>
    </source>
</evidence>
<dbReference type="CDD" id="cd01949">
    <property type="entry name" value="GGDEF"/>
    <property type="match status" value="1"/>
</dbReference>
<dbReference type="Proteomes" id="UP001061361">
    <property type="component" value="Chromosome"/>
</dbReference>
<dbReference type="Gene3D" id="3.30.450.20">
    <property type="entry name" value="PAS domain"/>
    <property type="match status" value="2"/>
</dbReference>
<dbReference type="PROSITE" id="PS50887">
    <property type="entry name" value="GGDEF"/>
    <property type="match status" value="1"/>
</dbReference>
<dbReference type="InterPro" id="IPR000700">
    <property type="entry name" value="PAS-assoc_C"/>
</dbReference>
<dbReference type="PANTHER" id="PTHR45138">
    <property type="entry name" value="REGULATORY COMPONENTS OF SENSORY TRANSDUCTION SYSTEM"/>
    <property type="match status" value="1"/>
</dbReference>
<gene>
    <name evidence="6" type="ORF">JCM14722_11620</name>
</gene>
<dbReference type="InterPro" id="IPR035965">
    <property type="entry name" value="PAS-like_dom_sf"/>
</dbReference>
<feature type="domain" description="GGDEF" evidence="5">
    <location>
        <begin position="329"/>
        <end position="460"/>
    </location>
</feature>
<dbReference type="Pfam" id="PF00990">
    <property type="entry name" value="GGDEF"/>
    <property type="match status" value="1"/>
</dbReference>
<evidence type="ECO:0000259" key="5">
    <source>
        <dbReference type="PROSITE" id="PS50887"/>
    </source>
</evidence>
<dbReference type="InterPro" id="IPR000160">
    <property type="entry name" value="GGDEF_dom"/>
</dbReference>
<dbReference type="SUPFAM" id="SSF55073">
    <property type="entry name" value="Nucleotide cyclase"/>
    <property type="match status" value="1"/>
</dbReference>